<dbReference type="InterPro" id="IPR005845">
    <property type="entry name" value="A-D-PHexomutase_a/b/a-II"/>
</dbReference>
<dbReference type="InterPro" id="IPR005844">
    <property type="entry name" value="A-D-PHexomutase_a/b/a-I"/>
</dbReference>
<evidence type="ECO:0000256" key="2">
    <source>
        <dbReference type="ARBA" id="ARBA00010231"/>
    </source>
</evidence>
<proteinExistence type="inferred from homology"/>
<dbReference type="Pfam" id="PF02880">
    <property type="entry name" value="PGM_PMM_III"/>
    <property type="match status" value="1"/>
</dbReference>
<dbReference type="GO" id="GO:0000287">
    <property type="term" value="F:magnesium ion binding"/>
    <property type="evidence" value="ECO:0007669"/>
    <property type="project" value="InterPro"/>
</dbReference>
<feature type="domain" description="Alpha-D-phosphohexomutase C-terminal" evidence="9">
    <location>
        <begin position="393"/>
        <end position="443"/>
    </location>
</feature>
<dbReference type="GO" id="GO:0008966">
    <property type="term" value="F:phosphoglucosamine mutase activity"/>
    <property type="evidence" value="ECO:0007669"/>
    <property type="project" value="InterPro"/>
</dbReference>
<evidence type="ECO:0000256" key="5">
    <source>
        <dbReference type="ARBA" id="ARBA00022842"/>
    </source>
</evidence>
<dbReference type="PANTHER" id="PTHR43771">
    <property type="entry name" value="PHOSPHOMANNOMUTASE"/>
    <property type="match status" value="1"/>
</dbReference>
<dbReference type="CDD" id="cd03087">
    <property type="entry name" value="PGM_like1"/>
    <property type="match status" value="1"/>
</dbReference>
<keyword evidence="4 7" id="KW-0479">Metal-binding</keyword>
<dbReference type="SUPFAM" id="SSF55957">
    <property type="entry name" value="Phosphoglucomutase, C-terminal domain"/>
    <property type="match status" value="1"/>
</dbReference>
<feature type="compositionally biased region" description="Basic and acidic residues" evidence="8">
    <location>
        <begin position="453"/>
        <end position="465"/>
    </location>
</feature>
<comment type="similarity">
    <text evidence="2 7">Belongs to the phosphohexose mutase family.</text>
</comment>
<dbReference type="InterPro" id="IPR016066">
    <property type="entry name" value="A-D-PHexomutase_CS"/>
</dbReference>
<dbReference type="PROSITE" id="PS00710">
    <property type="entry name" value="PGM_PMM"/>
    <property type="match status" value="1"/>
</dbReference>
<dbReference type="InterPro" id="IPR005846">
    <property type="entry name" value="A-D-PHexomutase_a/b/a-III"/>
</dbReference>
<dbReference type="PANTHER" id="PTHR43771:SF1">
    <property type="entry name" value="PHOSPHOMANNOMUTASE"/>
    <property type="match status" value="1"/>
</dbReference>
<dbReference type="InterPro" id="IPR005841">
    <property type="entry name" value="Alpha-D-phosphohexomutase_SF"/>
</dbReference>
<dbReference type="InterPro" id="IPR016055">
    <property type="entry name" value="A-D-PHexomutase_a/b/a-I/II/III"/>
</dbReference>
<evidence type="ECO:0000259" key="11">
    <source>
        <dbReference type="Pfam" id="PF02879"/>
    </source>
</evidence>
<dbReference type="Pfam" id="PF00408">
    <property type="entry name" value="PGM_PMM_IV"/>
    <property type="match status" value="1"/>
</dbReference>
<name>A0A897NEJ5_9EURY</name>
<evidence type="ECO:0000256" key="6">
    <source>
        <dbReference type="ARBA" id="ARBA00023235"/>
    </source>
</evidence>
<feature type="region of interest" description="Disordered" evidence="8">
    <location>
        <begin position="446"/>
        <end position="465"/>
    </location>
</feature>
<dbReference type="InterPro" id="IPR036900">
    <property type="entry name" value="A-D-PHexomutase_C_sf"/>
</dbReference>
<feature type="domain" description="Alpha-D-phosphohexomutase alpha/beta/alpha" evidence="11">
    <location>
        <begin position="168"/>
        <end position="262"/>
    </location>
</feature>
<evidence type="ECO:0000259" key="10">
    <source>
        <dbReference type="Pfam" id="PF02878"/>
    </source>
</evidence>
<dbReference type="SUPFAM" id="SSF53738">
    <property type="entry name" value="Phosphoglucomutase, first 3 domains"/>
    <property type="match status" value="3"/>
</dbReference>
<evidence type="ECO:0000256" key="4">
    <source>
        <dbReference type="ARBA" id="ARBA00022723"/>
    </source>
</evidence>
<evidence type="ECO:0000259" key="12">
    <source>
        <dbReference type="Pfam" id="PF02880"/>
    </source>
</evidence>
<evidence type="ECO:0000256" key="1">
    <source>
        <dbReference type="ARBA" id="ARBA00001946"/>
    </source>
</evidence>
<dbReference type="Proteomes" id="UP000663305">
    <property type="component" value="Chromosome"/>
</dbReference>
<dbReference type="EMBL" id="CP064789">
    <property type="protein sequence ID" value="QSG11087.1"/>
    <property type="molecule type" value="Genomic_DNA"/>
</dbReference>
<feature type="domain" description="Alpha-D-phosphohexomutase alpha/beta/alpha" evidence="12">
    <location>
        <begin position="267"/>
        <end position="366"/>
    </location>
</feature>
<keyword evidence="6" id="KW-0413">Isomerase</keyword>
<feature type="domain" description="Alpha-D-phosphohexomutase alpha/beta/alpha" evidence="10">
    <location>
        <begin position="22"/>
        <end position="147"/>
    </location>
</feature>
<organism evidence="13 14">
    <name type="scientific">Halapricum desulfuricans</name>
    <dbReference type="NCBI Taxonomy" id="2841257"/>
    <lineage>
        <taxon>Archaea</taxon>
        <taxon>Methanobacteriati</taxon>
        <taxon>Methanobacteriota</taxon>
        <taxon>Stenosarchaea group</taxon>
        <taxon>Halobacteria</taxon>
        <taxon>Halobacteriales</taxon>
        <taxon>Haloarculaceae</taxon>
        <taxon>Halapricum</taxon>
    </lineage>
</organism>
<dbReference type="GO" id="GO:0005975">
    <property type="term" value="P:carbohydrate metabolic process"/>
    <property type="evidence" value="ECO:0007669"/>
    <property type="project" value="InterPro"/>
</dbReference>
<evidence type="ECO:0000256" key="3">
    <source>
        <dbReference type="ARBA" id="ARBA00022553"/>
    </source>
</evidence>
<protein>
    <submittedName>
        <fullName evidence="13">Phosphomannomutase</fullName>
    </submittedName>
</protein>
<evidence type="ECO:0000256" key="7">
    <source>
        <dbReference type="RuleBase" id="RU004326"/>
    </source>
</evidence>
<dbReference type="Pfam" id="PF02879">
    <property type="entry name" value="PGM_PMM_II"/>
    <property type="match status" value="1"/>
</dbReference>
<dbReference type="InterPro" id="IPR024086">
    <property type="entry name" value="GlmM_arc-type"/>
</dbReference>
<accession>A0A897NEJ5</accession>
<dbReference type="Gene3D" id="3.30.310.50">
    <property type="entry name" value="Alpha-D-phosphohexomutase, C-terminal domain"/>
    <property type="match status" value="1"/>
</dbReference>
<dbReference type="NCBIfam" id="TIGR03990">
    <property type="entry name" value="Arch_GlmM"/>
    <property type="match status" value="1"/>
</dbReference>
<dbReference type="Gene3D" id="3.40.120.10">
    <property type="entry name" value="Alpha-D-Glucose-1,6-Bisphosphate, subunit A, domain 3"/>
    <property type="match status" value="3"/>
</dbReference>
<keyword evidence="5 7" id="KW-0460">Magnesium</keyword>
<sequence>MGFRSLRVKGSFFSLARRASGMFGTSGVRGPVGETITAELALSVGRALALDSERVVVGRDPRESGELLADALAAGLRESGTAVIDLGVAATPTIARAVAWLNADVGVAITASHNPATDNGIKLWQPTGQAFDDAMQATIADRVEAGETDLRPWDDLGTIETADLRRRHVDAIADTVEIDDPPSVVVDLGNGAGMVSVEALQTLGCDVQTLNAQPDGSFPGRPSEPTAENCDALTRLLEASDADLGIAHDGDADRMRAVTGDGEFIPGDVLLALLAREAAEPGQRVAVPVDTSIAVDDHLAEIDVSVTRTRVGDVYVAERVTESEVAFGGEPSGAWIWPEATLCPDGPLAAAKLTALAAERPLEARVADVDTYPIRRESIEVAQKRAVMDRVEATVTESYDDVTTLDGVRVSFDDGWFLIRASGTQPLVRVTAEARDAEQTRAYLSSATSLVGDARDETTGEKSRR</sequence>
<dbReference type="AlphaFoldDB" id="A0A897NEJ5"/>
<dbReference type="Pfam" id="PF02878">
    <property type="entry name" value="PGM_PMM_I"/>
    <property type="match status" value="1"/>
</dbReference>
<evidence type="ECO:0000313" key="14">
    <source>
        <dbReference type="Proteomes" id="UP000663305"/>
    </source>
</evidence>
<reference evidence="13" key="1">
    <citation type="submission" date="2020-11" db="EMBL/GenBank/DDBJ databases">
        <title>Carbohydrate-dependent, anaerobic sulfur respiration: A novel catabolism in halophilic archaea.</title>
        <authorList>
            <person name="Sorokin D.Y."/>
            <person name="Messina E."/>
            <person name="Smedile F."/>
            <person name="La Cono V."/>
            <person name="Hallsworth J.E."/>
            <person name="Yakimov M.M."/>
        </authorList>
    </citation>
    <scope>NUCLEOTIDE SEQUENCE</scope>
    <source>
        <strain evidence="13">HSR-Bgl</strain>
    </source>
</reference>
<comment type="cofactor">
    <cofactor evidence="1">
        <name>Mg(2+)</name>
        <dbReference type="ChEBI" id="CHEBI:18420"/>
    </cofactor>
</comment>
<dbReference type="PRINTS" id="PR00509">
    <property type="entry name" value="PGMPMM"/>
</dbReference>
<dbReference type="InterPro" id="IPR005843">
    <property type="entry name" value="A-D-PHexomutase_C"/>
</dbReference>
<evidence type="ECO:0000259" key="9">
    <source>
        <dbReference type="Pfam" id="PF00408"/>
    </source>
</evidence>
<evidence type="ECO:0000256" key="8">
    <source>
        <dbReference type="SAM" id="MobiDB-lite"/>
    </source>
</evidence>
<keyword evidence="3" id="KW-0597">Phosphoprotein</keyword>
<evidence type="ECO:0000313" key="13">
    <source>
        <dbReference type="EMBL" id="QSG11087.1"/>
    </source>
</evidence>
<gene>
    <name evidence="13" type="primary">manB</name>
    <name evidence="13" type="ORF">HSBGL_0653</name>
</gene>